<gene>
    <name evidence="3" type="ORF">B1A_02154</name>
</gene>
<accession>T1CBH1</accession>
<dbReference type="EMBL" id="AUZX01001612">
    <property type="protein sequence ID" value="EQD78648.1"/>
    <property type="molecule type" value="Genomic_DNA"/>
</dbReference>
<evidence type="ECO:0000256" key="1">
    <source>
        <dbReference type="ARBA" id="ARBA00022441"/>
    </source>
</evidence>
<feature type="non-terminal residue" evidence="3">
    <location>
        <position position="205"/>
    </location>
</feature>
<evidence type="ECO:0000313" key="3">
    <source>
        <dbReference type="EMBL" id="EQD78648.1"/>
    </source>
</evidence>
<name>T1CBH1_9ZZZZ</name>
<reference evidence="3" key="2">
    <citation type="journal article" date="2014" name="ISME J.">
        <title>Microbial stratification in low pH oxic and suboxic macroscopic growths along an acid mine drainage.</title>
        <authorList>
            <person name="Mendez-Garcia C."/>
            <person name="Mesa V."/>
            <person name="Sprenger R.R."/>
            <person name="Richter M."/>
            <person name="Diez M.S."/>
            <person name="Solano J."/>
            <person name="Bargiela R."/>
            <person name="Golyshina O.V."/>
            <person name="Manteca A."/>
            <person name="Ramos J.L."/>
            <person name="Gallego J.R."/>
            <person name="Llorente I."/>
            <person name="Martins Dos Santos V.A."/>
            <person name="Jensen O.N."/>
            <person name="Pelaez A.I."/>
            <person name="Sanchez J."/>
            <person name="Ferrer M."/>
        </authorList>
    </citation>
    <scope>NUCLEOTIDE SEQUENCE</scope>
</reference>
<dbReference type="Gene3D" id="2.120.10.80">
    <property type="entry name" value="Kelch-type beta propeller"/>
    <property type="match status" value="1"/>
</dbReference>
<dbReference type="PANTHER" id="PTHR46093:SF18">
    <property type="entry name" value="FIBRONECTIN TYPE-III DOMAIN-CONTAINING PROTEIN"/>
    <property type="match status" value="1"/>
</dbReference>
<sequence length="205" mass="22036">MAILIASIFGVGIGSNNQNIGLNTNANVSSNINYCTPVSENQWTSLGTSGPGPRSNDSMAYGSTSVGVIMFGGEVFSESNITYLNQTWQYFSGNWINLTGVNAPPAMIGASMQYDPSGGYILLFGGMNGTTYFNETWIFTGKTWSPINFTTHPSSRAFASMSYSPYLKAIIMFGGVGPNGYLNSTWEYKNGGWINITANSKNIPS</sequence>
<proteinExistence type="predicted"/>
<evidence type="ECO:0000256" key="2">
    <source>
        <dbReference type="ARBA" id="ARBA00022737"/>
    </source>
</evidence>
<comment type="caution">
    <text evidence="3">The sequence shown here is derived from an EMBL/GenBank/DDBJ whole genome shotgun (WGS) entry which is preliminary data.</text>
</comment>
<dbReference type="PANTHER" id="PTHR46093">
    <property type="entry name" value="ACYL-COA-BINDING DOMAIN-CONTAINING PROTEIN 5"/>
    <property type="match status" value="1"/>
</dbReference>
<reference evidence="3" key="1">
    <citation type="submission" date="2013-08" db="EMBL/GenBank/DDBJ databases">
        <authorList>
            <person name="Mendez C."/>
            <person name="Richter M."/>
            <person name="Ferrer M."/>
            <person name="Sanchez J."/>
        </authorList>
    </citation>
    <scope>NUCLEOTIDE SEQUENCE</scope>
</reference>
<dbReference type="AlphaFoldDB" id="T1CBH1"/>
<dbReference type="SUPFAM" id="SSF117281">
    <property type="entry name" value="Kelch motif"/>
    <property type="match status" value="1"/>
</dbReference>
<organism evidence="3">
    <name type="scientific">mine drainage metagenome</name>
    <dbReference type="NCBI Taxonomy" id="410659"/>
    <lineage>
        <taxon>unclassified sequences</taxon>
        <taxon>metagenomes</taxon>
        <taxon>ecological metagenomes</taxon>
    </lineage>
</organism>
<dbReference type="InterPro" id="IPR015915">
    <property type="entry name" value="Kelch-typ_b-propeller"/>
</dbReference>
<keyword evidence="2" id="KW-0677">Repeat</keyword>
<keyword evidence="1" id="KW-0880">Kelch repeat</keyword>
<protein>
    <submittedName>
        <fullName evidence="3">Kelch repeats protein</fullName>
    </submittedName>
</protein>